<dbReference type="EMBL" id="BTGU01000121">
    <property type="protein sequence ID" value="GMN62018.1"/>
    <property type="molecule type" value="Genomic_DNA"/>
</dbReference>
<accession>A0AA88DUS2</accession>
<reference evidence="2" key="1">
    <citation type="submission" date="2023-07" db="EMBL/GenBank/DDBJ databases">
        <title>draft genome sequence of fig (Ficus carica).</title>
        <authorList>
            <person name="Takahashi T."/>
            <person name="Nishimura K."/>
        </authorList>
    </citation>
    <scope>NUCLEOTIDE SEQUENCE</scope>
</reference>
<dbReference type="Proteomes" id="UP001187192">
    <property type="component" value="Unassembled WGS sequence"/>
</dbReference>
<organism evidence="2 3">
    <name type="scientific">Ficus carica</name>
    <name type="common">Common fig</name>
    <dbReference type="NCBI Taxonomy" id="3494"/>
    <lineage>
        <taxon>Eukaryota</taxon>
        <taxon>Viridiplantae</taxon>
        <taxon>Streptophyta</taxon>
        <taxon>Embryophyta</taxon>
        <taxon>Tracheophyta</taxon>
        <taxon>Spermatophyta</taxon>
        <taxon>Magnoliopsida</taxon>
        <taxon>eudicotyledons</taxon>
        <taxon>Gunneridae</taxon>
        <taxon>Pentapetalae</taxon>
        <taxon>rosids</taxon>
        <taxon>fabids</taxon>
        <taxon>Rosales</taxon>
        <taxon>Moraceae</taxon>
        <taxon>Ficeae</taxon>
        <taxon>Ficus</taxon>
    </lineage>
</organism>
<dbReference type="AlphaFoldDB" id="A0AA88DUS2"/>
<feature type="compositionally biased region" description="Polar residues" evidence="1">
    <location>
        <begin position="45"/>
        <end position="56"/>
    </location>
</feature>
<gene>
    <name evidence="2" type="ORF">TIFTF001_031100</name>
</gene>
<sequence length="91" mass="9967">MRIEVTYDPNISSGIELSVHFIQVLVDDPQASILGGGTTRKHTRLQSGWSSPGDSESTSRHNGAIGQHRGPSTIMDGRVRHRNRNGYSLVL</sequence>
<keyword evidence="3" id="KW-1185">Reference proteome</keyword>
<comment type="caution">
    <text evidence="2">The sequence shown here is derived from an EMBL/GenBank/DDBJ whole genome shotgun (WGS) entry which is preliminary data.</text>
</comment>
<evidence type="ECO:0000313" key="2">
    <source>
        <dbReference type="EMBL" id="GMN62018.1"/>
    </source>
</evidence>
<feature type="region of interest" description="Disordered" evidence="1">
    <location>
        <begin position="35"/>
        <end position="91"/>
    </location>
</feature>
<evidence type="ECO:0000313" key="3">
    <source>
        <dbReference type="Proteomes" id="UP001187192"/>
    </source>
</evidence>
<protein>
    <submittedName>
        <fullName evidence="2">Uncharacterized protein</fullName>
    </submittedName>
</protein>
<proteinExistence type="predicted"/>
<name>A0AA88DUS2_FICCA</name>
<evidence type="ECO:0000256" key="1">
    <source>
        <dbReference type="SAM" id="MobiDB-lite"/>
    </source>
</evidence>